<evidence type="ECO:0000313" key="1">
    <source>
        <dbReference type="EMBL" id="BBC78749.1"/>
    </source>
</evidence>
<organism evidence="1 2">
    <name type="scientific">Acetobacter orientalis</name>
    <dbReference type="NCBI Taxonomy" id="146474"/>
    <lineage>
        <taxon>Bacteria</taxon>
        <taxon>Pseudomonadati</taxon>
        <taxon>Pseudomonadota</taxon>
        <taxon>Alphaproteobacteria</taxon>
        <taxon>Acetobacterales</taxon>
        <taxon>Acetobacteraceae</taxon>
        <taxon>Acetobacter</taxon>
    </lineage>
</organism>
<name>A0A2Z5ZEA1_9PROT</name>
<dbReference type="AlphaFoldDB" id="A0A2Z5ZEA1"/>
<proteinExistence type="predicted"/>
<sequence>MTDEPKSKPSTKTETAVDQAESNVCGIVMPIAPMSDDYSATHWTRVRKILEKAVTNAGFSPNVVWDNPDVAIIQSKILKNIYENEVIICDLSNLNSNVMLEAGLRLSTKKPTILVTDGERKPPFDIASIEYILYPKNLEYNEINTFIEKLSERISFVAKAYRSGKYKSFADSYQFEVATPSTIKVPAEQILVKEISDLKSLIIENIKQKNRNKETLEEQKIIIGYTKELISI</sequence>
<evidence type="ECO:0000313" key="2">
    <source>
        <dbReference type="Proteomes" id="UP000270034"/>
    </source>
</evidence>
<reference evidence="1 2" key="1">
    <citation type="submission" date="2018-02" db="EMBL/GenBank/DDBJ databases">
        <title>Acetobacter orientalis genome.</title>
        <authorList>
            <person name="Nakashima N."/>
            <person name="Tamura T."/>
        </authorList>
    </citation>
    <scope>NUCLEOTIDE SEQUENCE [LARGE SCALE GENOMIC DNA]</scope>
    <source>
        <strain evidence="1 2">FAN1</strain>
    </source>
</reference>
<gene>
    <name evidence="1" type="ORF">AcetOrient_orf00580</name>
</gene>
<dbReference type="Proteomes" id="UP000270034">
    <property type="component" value="Chromosome"/>
</dbReference>
<dbReference type="KEGG" id="aot:AcetOri_orf00580"/>
<dbReference type="EMBL" id="AP018515">
    <property type="protein sequence ID" value="BBC78749.1"/>
    <property type="molecule type" value="Genomic_DNA"/>
</dbReference>
<protein>
    <submittedName>
        <fullName evidence="1">Uncharacterized protein</fullName>
    </submittedName>
</protein>
<accession>A0A2Z5ZEA1</accession>